<dbReference type="eggNOG" id="KOG1970">
    <property type="taxonomic scope" value="Eukaryota"/>
</dbReference>
<dbReference type="RefSeq" id="XP_007311204.1">
    <property type="nucleotide sequence ID" value="XM_007311142.1"/>
</dbReference>
<dbReference type="InterPro" id="IPR004582">
    <property type="entry name" value="Checkpoint_prot_Rad17_Rad24"/>
</dbReference>
<name>R7RXV7_STEHR</name>
<dbReference type="GO" id="GO:0005634">
    <property type="term" value="C:nucleus"/>
    <property type="evidence" value="ECO:0007669"/>
    <property type="project" value="UniProtKB-SubCell"/>
</dbReference>
<keyword evidence="5" id="KW-0067">ATP-binding</keyword>
<dbReference type="Proteomes" id="UP000053927">
    <property type="component" value="Unassembled WGS sequence"/>
</dbReference>
<dbReference type="GO" id="GO:0033314">
    <property type="term" value="P:mitotic DNA replication checkpoint signaling"/>
    <property type="evidence" value="ECO:0007669"/>
    <property type="project" value="TreeGrafter"/>
</dbReference>
<comment type="subcellular location">
    <subcellularLocation>
        <location evidence="1">Nucleus</location>
    </subcellularLocation>
</comment>
<dbReference type="GO" id="GO:0000077">
    <property type="term" value="P:DNA damage checkpoint signaling"/>
    <property type="evidence" value="ECO:0007669"/>
    <property type="project" value="TreeGrafter"/>
</dbReference>
<feature type="region of interest" description="Disordered" evidence="8">
    <location>
        <begin position="562"/>
        <end position="585"/>
    </location>
</feature>
<evidence type="ECO:0000256" key="6">
    <source>
        <dbReference type="ARBA" id="ARBA00023242"/>
    </source>
</evidence>
<sequence length="817" mass="88254">MAPKSSKVSRQNTLKLVAIDGPRPAKKLRRLNPLTNGAPIFDLSPSPSSSTHSPPPSQPLPPSQPSSNKSRSKLESNRGFKVPSIHAGLSGKGKAKAQEPVADDLMWVDVYEPETEEDLAVHKRKVNDVRQWLLEAFQPSKLQKYRRLLVLTGPAGSGKTTTLRVLSRELGFEILEWRNPLAVATASSGRRARFDNHNPYDSDLDDSPYDDDPYESTMDKFEAFLTRAGSYRSIFSSSLPSSSSLSPSPAAPGPSSSRTQTSSQQPPQKQQQQKQQLILLEDLPNILHPSVRDRFHATLKAYLAIPSSYSSSSSAQASENEKGRAPAPIVIIISDTGLRGEGSEEKFLDGVAGGSGSGGGGGRGGGREEVLDYRSVVGEVGMGAGAGGVTRIEFNPIAPTYLTSALKSLLVPFDRQHLSTFDGLFECIILHPSPPPTSPHAKRLIDIVVSGAGGDVRSAVMSLQFAMRRVGGGVGGIESGGTEREGGKKATKARKGSTNGSMNMMDAAALATLTRKENAMALFHLMGRVLYNKRKNDPPSSHATARDTAAEKALDATLRDPPELPGWLRGNGGGSSSVGVGSGEERRTSRVDVDLLYASTPIDASLYNLYIHQNYTQFCEEIEQCERLVDGLSWVDASGGENWYQSNPYTVHISTLSTLHALPSPVPRKNQKMHKPEFFENLRKTRTADEDGMGGVRGWLTMTFATGTIQPASLWSRHSIVLELPGVLKALSHRPSHPHRPPPANHTLFSSLLWSRHASSSMAVTLEEGDDEAAGAMEEMEREMPESGTAVEVDDDGDGGAAEAQNGWLEDDEIEDW</sequence>
<evidence type="ECO:0000313" key="9">
    <source>
        <dbReference type="EMBL" id="EIM79628.1"/>
    </source>
</evidence>
<feature type="compositionally biased region" description="Pro residues" evidence="8">
    <location>
        <begin position="53"/>
        <end position="64"/>
    </location>
</feature>
<feature type="region of interest" description="Disordered" evidence="8">
    <location>
        <begin position="186"/>
        <end position="215"/>
    </location>
</feature>
<dbReference type="SUPFAM" id="SSF52540">
    <property type="entry name" value="P-loop containing nucleoside triphosphate hydrolases"/>
    <property type="match status" value="1"/>
</dbReference>
<dbReference type="OMA" id="WWDVQKK"/>
<feature type="compositionally biased region" description="Acidic residues" evidence="8">
    <location>
        <begin position="769"/>
        <end position="781"/>
    </location>
</feature>
<evidence type="ECO:0000256" key="4">
    <source>
        <dbReference type="ARBA" id="ARBA00022763"/>
    </source>
</evidence>
<reference evidence="10" key="1">
    <citation type="journal article" date="2012" name="Science">
        <title>The Paleozoic origin of enzymatic lignin decomposition reconstructed from 31 fungal genomes.</title>
        <authorList>
            <person name="Floudas D."/>
            <person name="Binder M."/>
            <person name="Riley R."/>
            <person name="Barry K."/>
            <person name="Blanchette R.A."/>
            <person name="Henrissat B."/>
            <person name="Martinez A.T."/>
            <person name="Otillar R."/>
            <person name="Spatafora J.W."/>
            <person name="Yadav J.S."/>
            <person name="Aerts A."/>
            <person name="Benoit I."/>
            <person name="Boyd A."/>
            <person name="Carlson A."/>
            <person name="Copeland A."/>
            <person name="Coutinho P.M."/>
            <person name="de Vries R.P."/>
            <person name="Ferreira P."/>
            <person name="Findley K."/>
            <person name="Foster B."/>
            <person name="Gaskell J."/>
            <person name="Glotzer D."/>
            <person name="Gorecki P."/>
            <person name="Heitman J."/>
            <person name="Hesse C."/>
            <person name="Hori C."/>
            <person name="Igarashi K."/>
            <person name="Jurgens J.A."/>
            <person name="Kallen N."/>
            <person name="Kersten P."/>
            <person name="Kohler A."/>
            <person name="Kuees U."/>
            <person name="Kumar T.K.A."/>
            <person name="Kuo A."/>
            <person name="LaButti K."/>
            <person name="Larrondo L.F."/>
            <person name="Lindquist E."/>
            <person name="Ling A."/>
            <person name="Lombard V."/>
            <person name="Lucas S."/>
            <person name="Lundell T."/>
            <person name="Martin R."/>
            <person name="McLaughlin D.J."/>
            <person name="Morgenstern I."/>
            <person name="Morin E."/>
            <person name="Murat C."/>
            <person name="Nagy L.G."/>
            <person name="Nolan M."/>
            <person name="Ohm R.A."/>
            <person name="Patyshakuliyeva A."/>
            <person name="Rokas A."/>
            <person name="Ruiz-Duenas F.J."/>
            <person name="Sabat G."/>
            <person name="Salamov A."/>
            <person name="Samejima M."/>
            <person name="Schmutz J."/>
            <person name="Slot J.C."/>
            <person name="St John F."/>
            <person name="Stenlid J."/>
            <person name="Sun H."/>
            <person name="Sun S."/>
            <person name="Syed K."/>
            <person name="Tsang A."/>
            <person name="Wiebenga A."/>
            <person name="Young D."/>
            <person name="Pisabarro A."/>
            <person name="Eastwood D.C."/>
            <person name="Martin F."/>
            <person name="Cullen D."/>
            <person name="Grigoriev I.V."/>
            <person name="Hibbett D.S."/>
        </authorList>
    </citation>
    <scope>NUCLEOTIDE SEQUENCE [LARGE SCALE GENOMIC DNA]</scope>
    <source>
        <strain evidence="10">FP-91666</strain>
    </source>
</reference>
<evidence type="ECO:0000256" key="2">
    <source>
        <dbReference type="ARBA" id="ARBA00006168"/>
    </source>
</evidence>
<protein>
    <submittedName>
        <fullName evidence="9">Rad17-domain-containing protein</fullName>
    </submittedName>
</protein>
<dbReference type="KEGG" id="shs:STEHIDRAFT_106055"/>
<evidence type="ECO:0000256" key="3">
    <source>
        <dbReference type="ARBA" id="ARBA00022741"/>
    </source>
</evidence>
<dbReference type="PANTHER" id="PTHR12172:SF0">
    <property type="entry name" value="CELL CYCLE CHECKPOINT PROTEIN RAD17"/>
    <property type="match status" value="1"/>
</dbReference>
<feature type="region of interest" description="Disordered" evidence="8">
    <location>
        <begin position="476"/>
        <end position="501"/>
    </location>
</feature>
<feature type="compositionally biased region" description="Gly residues" evidence="8">
    <location>
        <begin position="569"/>
        <end position="582"/>
    </location>
</feature>
<evidence type="ECO:0000256" key="1">
    <source>
        <dbReference type="ARBA" id="ARBA00004123"/>
    </source>
</evidence>
<feature type="region of interest" description="Disordered" evidence="8">
    <location>
        <begin position="239"/>
        <end position="275"/>
    </location>
</feature>
<dbReference type="GeneID" id="18794782"/>
<dbReference type="GO" id="GO:0003682">
    <property type="term" value="F:chromatin binding"/>
    <property type="evidence" value="ECO:0007669"/>
    <property type="project" value="TreeGrafter"/>
</dbReference>
<dbReference type="EMBL" id="JH687402">
    <property type="protein sequence ID" value="EIM79628.1"/>
    <property type="molecule type" value="Genomic_DNA"/>
</dbReference>
<comment type="similarity">
    <text evidence="2">Belongs to the rad17/RAD24 family.</text>
</comment>
<evidence type="ECO:0000256" key="8">
    <source>
        <dbReference type="SAM" id="MobiDB-lite"/>
    </source>
</evidence>
<keyword evidence="10" id="KW-1185">Reference proteome</keyword>
<keyword evidence="7" id="KW-0131">Cell cycle</keyword>
<dbReference type="PANTHER" id="PTHR12172">
    <property type="entry name" value="CELL CYCLE CHECKPOINT PROTEIN RAD17"/>
    <property type="match status" value="1"/>
</dbReference>
<dbReference type="AlphaFoldDB" id="R7RXV7"/>
<dbReference type="InterPro" id="IPR027417">
    <property type="entry name" value="P-loop_NTPase"/>
</dbReference>
<dbReference type="Pfam" id="PF03215">
    <property type="entry name" value="Rad17"/>
    <property type="match status" value="1"/>
</dbReference>
<evidence type="ECO:0000256" key="7">
    <source>
        <dbReference type="ARBA" id="ARBA00023306"/>
    </source>
</evidence>
<feature type="compositionally biased region" description="Acidic residues" evidence="8">
    <location>
        <begin position="202"/>
        <end position="214"/>
    </location>
</feature>
<organism evidence="9 10">
    <name type="scientific">Stereum hirsutum (strain FP-91666)</name>
    <name type="common">White-rot fungus</name>
    <dbReference type="NCBI Taxonomy" id="721885"/>
    <lineage>
        <taxon>Eukaryota</taxon>
        <taxon>Fungi</taxon>
        <taxon>Dikarya</taxon>
        <taxon>Basidiomycota</taxon>
        <taxon>Agaricomycotina</taxon>
        <taxon>Agaricomycetes</taxon>
        <taxon>Russulales</taxon>
        <taxon>Stereaceae</taxon>
        <taxon>Stereum</taxon>
    </lineage>
</organism>
<feature type="compositionally biased region" description="Low complexity" evidence="8">
    <location>
        <begin position="43"/>
        <end position="52"/>
    </location>
</feature>
<dbReference type="GO" id="GO:0005524">
    <property type="term" value="F:ATP binding"/>
    <property type="evidence" value="ECO:0007669"/>
    <property type="project" value="UniProtKB-KW"/>
</dbReference>
<dbReference type="GO" id="GO:0006281">
    <property type="term" value="P:DNA repair"/>
    <property type="evidence" value="ECO:0007669"/>
    <property type="project" value="InterPro"/>
</dbReference>
<feature type="compositionally biased region" description="Polar residues" evidence="8">
    <location>
        <begin position="1"/>
        <end position="14"/>
    </location>
</feature>
<evidence type="ECO:0000256" key="5">
    <source>
        <dbReference type="ARBA" id="ARBA00022840"/>
    </source>
</evidence>
<proteinExistence type="inferred from homology"/>
<keyword evidence="3" id="KW-0547">Nucleotide-binding</keyword>
<keyword evidence="6" id="KW-0539">Nucleus</keyword>
<keyword evidence="4" id="KW-0227">DNA damage</keyword>
<accession>R7RXV7</accession>
<dbReference type="GO" id="GO:0003689">
    <property type="term" value="F:DNA clamp loader activity"/>
    <property type="evidence" value="ECO:0007669"/>
    <property type="project" value="TreeGrafter"/>
</dbReference>
<dbReference type="Gene3D" id="3.40.50.300">
    <property type="entry name" value="P-loop containing nucleotide triphosphate hydrolases"/>
    <property type="match status" value="1"/>
</dbReference>
<feature type="region of interest" description="Disordered" evidence="8">
    <location>
        <begin position="769"/>
        <end position="817"/>
    </location>
</feature>
<gene>
    <name evidence="9" type="ORF">STEHIDRAFT_106055</name>
</gene>
<evidence type="ECO:0000313" key="10">
    <source>
        <dbReference type="Proteomes" id="UP000053927"/>
    </source>
</evidence>
<dbReference type="OrthoDB" id="10265971at2759"/>
<feature type="region of interest" description="Disordered" evidence="8">
    <location>
        <begin position="1"/>
        <end position="77"/>
    </location>
</feature>